<reference evidence="6" key="1">
    <citation type="submission" date="2017-04" db="EMBL/GenBank/DDBJ databases">
        <authorList>
            <person name="Varghese N."/>
            <person name="Submissions S."/>
        </authorList>
    </citation>
    <scope>NUCLEOTIDE SEQUENCE [LARGE SCALE GENOMIC DNA]</scope>
    <source>
        <strain evidence="6">NIO-1021</strain>
    </source>
</reference>
<feature type="region of interest" description="Disordered" evidence="2">
    <location>
        <begin position="1"/>
        <end position="43"/>
    </location>
</feature>
<evidence type="ECO:0000313" key="5">
    <source>
        <dbReference type="EMBL" id="SME95169.1"/>
    </source>
</evidence>
<organism evidence="5 6">
    <name type="scientific">Kocuria marina subsp. indica</name>
    <dbReference type="NCBI Taxonomy" id="1049583"/>
    <lineage>
        <taxon>Bacteria</taxon>
        <taxon>Bacillati</taxon>
        <taxon>Actinomycetota</taxon>
        <taxon>Actinomycetes</taxon>
        <taxon>Micrococcales</taxon>
        <taxon>Micrococcaceae</taxon>
        <taxon>Kocuria</taxon>
    </lineage>
</organism>
<sequence>MDYPRLMPSDTSGSAARKARSTRRVTWPLRSRQQGTPHPKTLDNLTANLGQVSTVAVQRLSTSLPWFSQLRADERSELGLLAQRGIASFVRWYENPQEPVWVLTEIFRQAPTELTRSITLQNALQVLRIVVDVVEEKVPELAQHNDEVALREAVLRFSREVAFAAADVYAKAAENRGSWDARLESLVVDGILRGDHSDSMRSRVSALGWTDQGDVTVMVGPAPATTGPAGVERIRRAAGRHATECLVAIQTDRLVLVLGGLRDRMRSLTKLAAVFGEGPVVHGPAVSSVFEVKESADRAQAGLRAAAAWPQAPHPVYSEDLWPERAISGDPLALRSMVEAVWEPLSASSTGLVDTLTTYLCVGHSLEATARELFVHANTVRYRLRRVSDITGWDPLLPRDAFVLHCAVLAGRLNSQP</sequence>
<dbReference type="Proteomes" id="UP000192929">
    <property type="component" value="Unassembled WGS sequence"/>
</dbReference>
<evidence type="ECO:0000259" key="3">
    <source>
        <dbReference type="Pfam" id="PF13556"/>
    </source>
</evidence>
<dbReference type="Pfam" id="PF17853">
    <property type="entry name" value="GGDEF_2"/>
    <property type="match status" value="1"/>
</dbReference>
<protein>
    <submittedName>
        <fullName evidence="5">PucR C-terminal helix-turn-helix domain-containing protein</fullName>
    </submittedName>
</protein>
<dbReference type="EMBL" id="FXAC01000003">
    <property type="protein sequence ID" value="SME95169.1"/>
    <property type="molecule type" value="Genomic_DNA"/>
</dbReference>
<dbReference type="InterPro" id="IPR025736">
    <property type="entry name" value="PucR_C-HTH_dom"/>
</dbReference>
<dbReference type="Gene3D" id="1.10.10.2840">
    <property type="entry name" value="PucR C-terminal helix-turn-helix domain"/>
    <property type="match status" value="1"/>
</dbReference>
<proteinExistence type="inferred from homology"/>
<dbReference type="AlphaFoldDB" id="A0A1X7CER7"/>
<dbReference type="PANTHER" id="PTHR33744">
    <property type="entry name" value="CARBOHYDRATE DIACID REGULATOR"/>
    <property type="match status" value="1"/>
</dbReference>
<evidence type="ECO:0000313" key="6">
    <source>
        <dbReference type="Proteomes" id="UP000192929"/>
    </source>
</evidence>
<feature type="domain" description="PucR C-terminal helix-turn-helix" evidence="3">
    <location>
        <begin position="352"/>
        <end position="410"/>
    </location>
</feature>
<accession>A0A1X7CER7</accession>
<dbReference type="PANTHER" id="PTHR33744:SF7">
    <property type="entry name" value="PUCR FAMILY TRANSCRIPTIONAL REGULATOR"/>
    <property type="match status" value="1"/>
</dbReference>
<dbReference type="InterPro" id="IPR051448">
    <property type="entry name" value="CdaR-like_regulators"/>
</dbReference>
<evidence type="ECO:0000256" key="1">
    <source>
        <dbReference type="ARBA" id="ARBA00006754"/>
    </source>
</evidence>
<name>A0A1X7CER7_9MICC</name>
<dbReference type="InterPro" id="IPR041522">
    <property type="entry name" value="CdaR_GGDEF"/>
</dbReference>
<feature type="domain" description="CdaR GGDEF-like" evidence="4">
    <location>
        <begin position="194"/>
        <end position="305"/>
    </location>
</feature>
<dbReference type="InterPro" id="IPR042070">
    <property type="entry name" value="PucR_C-HTH_sf"/>
</dbReference>
<keyword evidence="6" id="KW-1185">Reference proteome</keyword>
<gene>
    <name evidence="5" type="ORF">SAMN06296028_1031</name>
</gene>
<evidence type="ECO:0000259" key="4">
    <source>
        <dbReference type="Pfam" id="PF17853"/>
    </source>
</evidence>
<evidence type="ECO:0000256" key="2">
    <source>
        <dbReference type="SAM" id="MobiDB-lite"/>
    </source>
</evidence>
<dbReference type="Pfam" id="PF13556">
    <property type="entry name" value="HTH_30"/>
    <property type="match status" value="1"/>
</dbReference>
<comment type="similarity">
    <text evidence="1">Belongs to the CdaR family.</text>
</comment>